<evidence type="ECO:0000256" key="11">
    <source>
        <dbReference type="PIRNR" id="PIRNR006621"/>
    </source>
</evidence>
<keyword evidence="5 11" id="KW-0819">tRNA processing</keyword>
<dbReference type="Pfam" id="PF01207">
    <property type="entry name" value="Dus"/>
    <property type="match status" value="1"/>
</dbReference>
<organism evidence="15 16">
    <name type="scientific">Candidatus Dojkabacteria bacterium</name>
    <dbReference type="NCBI Taxonomy" id="2099670"/>
    <lineage>
        <taxon>Bacteria</taxon>
        <taxon>Candidatus Dojkabacteria</taxon>
    </lineage>
</organism>
<comment type="cofactor">
    <cofactor evidence="11 13">
        <name>FMN</name>
        <dbReference type="ChEBI" id="CHEBI:58210"/>
    </cofactor>
</comment>
<dbReference type="PIRSF" id="PIRSF006621">
    <property type="entry name" value="Dus"/>
    <property type="match status" value="1"/>
</dbReference>
<dbReference type="SUPFAM" id="SSF51395">
    <property type="entry name" value="FMN-linked oxidoreductases"/>
    <property type="match status" value="1"/>
</dbReference>
<dbReference type="InterPro" id="IPR001269">
    <property type="entry name" value="DUS_fam"/>
</dbReference>
<comment type="similarity">
    <text evidence="11">Belongs to the dus family.</text>
</comment>
<dbReference type="EC" id="1.3.1.-" evidence="11"/>
<dbReference type="Proteomes" id="UP000714915">
    <property type="component" value="Unassembled WGS sequence"/>
</dbReference>
<comment type="function">
    <text evidence="1 11">Catalyzes the synthesis of 5,6-dihydrouridine (D), a modified base found in the D-loop of most tRNAs, via the reduction of the C5-C6 double bond in target uridines.</text>
</comment>
<feature type="binding site" evidence="13">
    <location>
        <position position="74"/>
    </location>
    <ligand>
        <name>FMN</name>
        <dbReference type="ChEBI" id="CHEBI:58210"/>
    </ligand>
</feature>
<dbReference type="InterPro" id="IPR035587">
    <property type="entry name" value="DUS-like_FMN-bd"/>
</dbReference>
<keyword evidence="2" id="KW-0820">tRNA-binding</keyword>
<comment type="caution">
    <text evidence="15">The sequence shown here is derived from an EMBL/GenBank/DDBJ whole genome shotgun (WGS) entry which is preliminary data.</text>
</comment>
<accession>A0A955LAX6</accession>
<dbReference type="GO" id="GO:0017150">
    <property type="term" value="F:tRNA dihydrouridine synthase activity"/>
    <property type="evidence" value="ECO:0007669"/>
    <property type="project" value="InterPro"/>
</dbReference>
<evidence type="ECO:0000313" key="15">
    <source>
        <dbReference type="EMBL" id="MCA9386887.1"/>
    </source>
</evidence>
<evidence type="ECO:0000256" key="8">
    <source>
        <dbReference type="ARBA" id="ARBA00023002"/>
    </source>
</evidence>
<dbReference type="PANTHER" id="PTHR11082">
    <property type="entry name" value="TRNA-DIHYDROURIDINE SYNTHASE"/>
    <property type="match status" value="1"/>
</dbReference>
<sequence>MHMNFWKDLKKPFTVLAPMEDVTDVVFRSIVADCGRPDVFFTEFTSADGLNSPGREKVAKRLVKRNVESPIVAQIWGKKPENYFKAAQDIVEMGFDGIDINMGCPVRKIVKQGVCSALIDNEPLAHEVIQATIEGTAGKIPVSVKTRLGFKVKRTEEWAAFLLNHDIQALTIHGRISKEMSKFPCDWDEIKKVVDLKNKLGKDIVIIGNGDVNSLDEVDQRVRETGVDGVMIGRGVFKDPFVFNPNKSIRDLNLNERLDLVETHVDRFAEQYGTKRNFEVLKRFFKIYVSDFDGANEIRQKFMEVKSFNEVKELIKSLRS</sequence>
<dbReference type="Gene3D" id="1.10.1200.80">
    <property type="entry name" value="Putative flavin oxidoreducatase, domain 2"/>
    <property type="match status" value="1"/>
</dbReference>
<keyword evidence="13" id="KW-0547">Nucleotide-binding</keyword>
<evidence type="ECO:0000256" key="7">
    <source>
        <dbReference type="ARBA" id="ARBA00022884"/>
    </source>
</evidence>
<dbReference type="AlphaFoldDB" id="A0A955LAX6"/>
<evidence type="ECO:0000256" key="1">
    <source>
        <dbReference type="ARBA" id="ARBA00002790"/>
    </source>
</evidence>
<feature type="binding site" evidence="13">
    <location>
        <begin position="233"/>
        <end position="234"/>
    </location>
    <ligand>
        <name>FMN</name>
        <dbReference type="ChEBI" id="CHEBI:58210"/>
    </ligand>
</feature>
<keyword evidence="8 11" id="KW-0560">Oxidoreductase</keyword>
<feature type="domain" description="DUS-like FMN-binding" evidence="14">
    <location>
        <begin position="16"/>
        <end position="314"/>
    </location>
</feature>
<comment type="catalytic activity">
    <reaction evidence="10">
        <text>a 5,6-dihydrouridine in tRNA + NAD(+) = a uridine in tRNA + NADH + H(+)</text>
        <dbReference type="Rhea" id="RHEA:54452"/>
        <dbReference type="Rhea" id="RHEA-COMP:13339"/>
        <dbReference type="Rhea" id="RHEA-COMP:13887"/>
        <dbReference type="ChEBI" id="CHEBI:15378"/>
        <dbReference type="ChEBI" id="CHEBI:57540"/>
        <dbReference type="ChEBI" id="CHEBI:57945"/>
        <dbReference type="ChEBI" id="CHEBI:65315"/>
        <dbReference type="ChEBI" id="CHEBI:74443"/>
    </reaction>
</comment>
<feature type="binding site" evidence="13">
    <location>
        <position position="145"/>
    </location>
    <ligand>
        <name>FMN</name>
        <dbReference type="ChEBI" id="CHEBI:58210"/>
    </ligand>
</feature>
<dbReference type="GO" id="GO:0050660">
    <property type="term" value="F:flavin adenine dinucleotide binding"/>
    <property type="evidence" value="ECO:0007669"/>
    <property type="project" value="InterPro"/>
</dbReference>
<reference evidence="15" key="1">
    <citation type="submission" date="2020-04" db="EMBL/GenBank/DDBJ databases">
        <authorList>
            <person name="Zhang T."/>
        </authorList>
    </citation>
    <scope>NUCLEOTIDE SEQUENCE</scope>
    <source>
        <strain evidence="15">HKST-UBA09</strain>
    </source>
</reference>
<keyword evidence="6" id="KW-0521">NADP</keyword>
<evidence type="ECO:0000256" key="6">
    <source>
        <dbReference type="ARBA" id="ARBA00022857"/>
    </source>
</evidence>
<dbReference type="InterPro" id="IPR024036">
    <property type="entry name" value="tRNA-dHydroUridine_Synthase_C"/>
</dbReference>
<proteinExistence type="inferred from homology"/>
<evidence type="ECO:0000256" key="4">
    <source>
        <dbReference type="ARBA" id="ARBA00022643"/>
    </source>
</evidence>
<dbReference type="InterPro" id="IPR013785">
    <property type="entry name" value="Aldolase_TIM"/>
</dbReference>
<comment type="catalytic activity">
    <reaction evidence="9">
        <text>a 5,6-dihydrouridine in tRNA + NADP(+) = a uridine in tRNA + NADPH + H(+)</text>
        <dbReference type="Rhea" id="RHEA:23624"/>
        <dbReference type="Rhea" id="RHEA-COMP:13339"/>
        <dbReference type="Rhea" id="RHEA-COMP:13887"/>
        <dbReference type="ChEBI" id="CHEBI:15378"/>
        <dbReference type="ChEBI" id="CHEBI:57783"/>
        <dbReference type="ChEBI" id="CHEBI:58349"/>
        <dbReference type="ChEBI" id="CHEBI:65315"/>
        <dbReference type="ChEBI" id="CHEBI:74443"/>
    </reaction>
</comment>
<evidence type="ECO:0000256" key="5">
    <source>
        <dbReference type="ARBA" id="ARBA00022694"/>
    </source>
</evidence>
<feature type="binding site" evidence="13">
    <location>
        <position position="173"/>
    </location>
    <ligand>
        <name>FMN</name>
        <dbReference type="ChEBI" id="CHEBI:58210"/>
    </ligand>
</feature>
<keyword evidence="7" id="KW-0694">RNA-binding</keyword>
<protein>
    <recommendedName>
        <fullName evidence="11">tRNA-dihydrouridine synthase</fullName>
        <ecNumber evidence="11">1.3.1.-</ecNumber>
    </recommendedName>
</protein>
<keyword evidence="3 11" id="KW-0285">Flavoprotein</keyword>
<evidence type="ECO:0000256" key="2">
    <source>
        <dbReference type="ARBA" id="ARBA00022555"/>
    </source>
</evidence>
<evidence type="ECO:0000256" key="12">
    <source>
        <dbReference type="PIRSR" id="PIRSR006621-1"/>
    </source>
</evidence>
<dbReference type="GO" id="GO:0000049">
    <property type="term" value="F:tRNA binding"/>
    <property type="evidence" value="ECO:0007669"/>
    <property type="project" value="UniProtKB-KW"/>
</dbReference>
<dbReference type="EMBL" id="JAGQLF010000023">
    <property type="protein sequence ID" value="MCA9386887.1"/>
    <property type="molecule type" value="Genomic_DNA"/>
</dbReference>
<evidence type="ECO:0000256" key="9">
    <source>
        <dbReference type="ARBA" id="ARBA00048205"/>
    </source>
</evidence>
<dbReference type="Gene3D" id="3.20.20.70">
    <property type="entry name" value="Aldolase class I"/>
    <property type="match status" value="1"/>
</dbReference>
<dbReference type="CDD" id="cd02801">
    <property type="entry name" value="DUS_like_FMN"/>
    <property type="match status" value="1"/>
</dbReference>
<evidence type="ECO:0000256" key="13">
    <source>
        <dbReference type="PIRSR" id="PIRSR006621-2"/>
    </source>
</evidence>
<evidence type="ECO:0000313" key="16">
    <source>
        <dbReference type="Proteomes" id="UP000714915"/>
    </source>
</evidence>
<evidence type="ECO:0000256" key="10">
    <source>
        <dbReference type="ARBA" id="ARBA00048802"/>
    </source>
</evidence>
<name>A0A955LAX6_9BACT</name>
<keyword evidence="4 11" id="KW-0288">FMN</keyword>
<evidence type="ECO:0000256" key="3">
    <source>
        <dbReference type="ARBA" id="ARBA00022630"/>
    </source>
</evidence>
<dbReference type="PANTHER" id="PTHR11082:SF25">
    <property type="entry name" value="DUS-LIKE FMN-BINDING DOMAIN-CONTAINING PROTEIN"/>
    <property type="match status" value="1"/>
</dbReference>
<gene>
    <name evidence="15" type="ORF">KC669_02520</name>
</gene>
<reference evidence="15" key="2">
    <citation type="journal article" date="2021" name="Microbiome">
        <title>Successional dynamics and alternative stable states in a saline activated sludge microbial community over 9 years.</title>
        <authorList>
            <person name="Wang Y."/>
            <person name="Ye J."/>
            <person name="Ju F."/>
            <person name="Liu L."/>
            <person name="Boyd J.A."/>
            <person name="Deng Y."/>
            <person name="Parks D.H."/>
            <person name="Jiang X."/>
            <person name="Yin X."/>
            <person name="Woodcroft B.J."/>
            <person name="Tyson G.W."/>
            <person name="Hugenholtz P."/>
            <person name="Polz M.F."/>
            <person name="Zhang T."/>
        </authorList>
    </citation>
    <scope>NUCLEOTIDE SEQUENCE</scope>
    <source>
        <strain evidence="15">HKST-UBA09</strain>
    </source>
</reference>
<feature type="active site" description="Proton donor" evidence="12">
    <location>
        <position position="104"/>
    </location>
</feature>
<evidence type="ECO:0000259" key="14">
    <source>
        <dbReference type="Pfam" id="PF01207"/>
    </source>
</evidence>